<name>A0ABR1KDW7_9PEZI</name>
<organism evidence="3 4">
    <name type="scientific">Phyllosticta citriasiana</name>
    <dbReference type="NCBI Taxonomy" id="595635"/>
    <lineage>
        <taxon>Eukaryota</taxon>
        <taxon>Fungi</taxon>
        <taxon>Dikarya</taxon>
        <taxon>Ascomycota</taxon>
        <taxon>Pezizomycotina</taxon>
        <taxon>Dothideomycetes</taxon>
        <taxon>Dothideomycetes incertae sedis</taxon>
        <taxon>Botryosphaeriales</taxon>
        <taxon>Phyllostictaceae</taxon>
        <taxon>Phyllosticta</taxon>
    </lineage>
</organism>
<evidence type="ECO:0000313" key="4">
    <source>
        <dbReference type="Proteomes" id="UP001363622"/>
    </source>
</evidence>
<keyword evidence="4" id="KW-1185">Reference proteome</keyword>
<evidence type="ECO:0000313" key="3">
    <source>
        <dbReference type="EMBL" id="KAK7509699.1"/>
    </source>
</evidence>
<evidence type="ECO:0000256" key="1">
    <source>
        <dbReference type="SAM" id="MobiDB-lite"/>
    </source>
</evidence>
<feature type="compositionally biased region" description="Acidic residues" evidence="1">
    <location>
        <begin position="552"/>
        <end position="563"/>
    </location>
</feature>
<dbReference type="EMBL" id="JBBPHU010000016">
    <property type="protein sequence ID" value="KAK7509699.1"/>
    <property type="molecule type" value="Genomic_DNA"/>
</dbReference>
<feature type="region of interest" description="Disordered" evidence="1">
    <location>
        <begin position="462"/>
        <end position="486"/>
    </location>
</feature>
<feature type="compositionally biased region" description="Basic residues" evidence="1">
    <location>
        <begin position="648"/>
        <end position="664"/>
    </location>
</feature>
<dbReference type="PANTHER" id="PTHR47332:SF2">
    <property type="entry name" value="SET-6"/>
    <property type="match status" value="1"/>
</dbReference>
<evidence type="ECO:0000259" key="2">
    <source>
        <dbReference type="PROSITE" id="PS50280"/>
    </source>
</evidence>
<feature type="compositionally biased region" description="Low complexity" evidence="1">
    <location>
        <begin position="928"/>
        <end position="949"/>
    </location>
</feature>
<feature type="region of interest" description="Disordered" evidence="1">
    <location>
        <begin position="895"/>
        <end position="949"/>
    </location>
</feature>
<reference evidence="3 4" key="1">
    <citation type="submission" date="2024-04" db="EMBL/GenBank/DDBJ databases">
        <title>Phyllosticta paracitricarpa is synonymous to the EU quarantine fungus P. citricarpa based on phylogenomic analyses.</title>
        <authorList>
            <consortium name="Lawrence Berkeley National Laboratory"/>
            <person name="Van Ingen-Buijs V.A."/>
            <person name="Van Westerhoven A.C."/>
            <person name="Haridas S."/>
            <person name="Skiadas P."/>
            <person name="Martin F."/>
            <person name="Groenewald J.Z."/>
            <person name="Crous P.W."/>
            <person name="Seidl M.F."/>
        </authorList>
    </citation>
    <scope>NUCLEOTIDE SEQUENCE [LARGE SCALE GENOMIC DNA]</scope>
    <source>
        <strain evidence="3 4">CBS 123371</strain>
    </source>
</reference>
<feature type="region of interest" description="Disordered" evidence="1">
    <location>
        <begin position="536"/>
        <end position="842"/>
    </location>
</feature>
<feature type="compositionally biased region" description="Pro residues" evidence="1">
    <location>
        <begin position="916"/>
        <end position="927"/>
    </location>
</feature>
<gene>
    <name evidence="3" type="ORF">IWZ03DRAFT_433934</name>
</gene>
<proteinExistence type="predicted"/>
<feature type="domain" description="SET" evidence="2">
    <location>
        <begin position="101"/>
        <end position="288"/>
    </location>
</feature>
<feature type="compositionally biased region" description="Low complexity" evidence="1">
    <location>
        <begin position="629"/>
        <end position="640"/>
    </location>
</feature>
<dbReference type="Proteomes" id="UP001363622">
    <property type="component" value="Unassembled WGS sequence"/>
</dbReference>
<dbReference type="SMART" id="SM00317">
    <property type="entry name" value="SET"/>
    <property type="match status" value="1"/>
</dbReference>
<feature type="compositionally biased region" description="Basic and acidic residues" evidence="1">
    <location>
        <begin position="610"/>
        <end position="619"/>
    </location>
</feature>
<dbReference type="Pfam" id="PF00856">
    <property type="entry name" value="SET"/>
    <property type="match status" value="1"/>
</dbReference>
<feature type="compositionally biased region" description="Basic residues" evidence="1">
    <location>
        <begin position="566"/>
        <end position="576"/>
    </location>
</feature>
<sequence>MESKATAKSTPHLLPLHNKSSTRSLPDEATGDSSGLEAVSVRTERSREDVDGSDPDSLSSDSQSEEVPTITLLPSAPSTPITSLLSLSETPYTLLAAHHETTGRVYKIQNMPGKGVGALATTFIPAGTRIIAETPIMAIHRRDWKYETTQRMAVIQAYLSLPHPHTQLYDSLVNSPPQYRHWHDLIEQEWQDAQPFGPEDEPHAVPFDSELSRSEQTRIMAVFATNTFGVHHSRDKIEAVICPEASRLNHACAPNVQFVWNDILMDGALTMHAVRDIDAGEELTVGYIELLECASERHEKLRAVYGFDCSCVVCGADDATVRLSDCRREMMRNGLATCKKARAEAPKWCSLSPEVREILESVVALHQEEGLLGLSAADAFRMEINRHYMQQTLVVLERCIGADHMLSMRTKRKIDDIDVKEEMEADARAHSEMKAAYESATAHAIVESSSAAVREQSSAATVTAATSPNSDVRNNDSVHDVSLSSSPNDKLEFLFDGVALLDIEDRTIEFDGPNYADDLVSIPCFDGGYDTPNTVPASRFCFDGDGSKVKDEEQEEDEEEEEQQGGRRRRQRRGKKNRAERSGALRENRLCAEPCHGIDSDGSPSPKTARLKEEKREDEVKEEEGVGDSGSDASSGSGSDLNEPHTDRLRKRKKKQKRGKKKKIKREEQREVEEASRLDPSGAVQSTNGDVDGEVNTPTAAAVNEELSSSPAAAAVKQEPPSPPAASAVKEEPSSPPAASVVKEEPSSSPAAAAVKEEPSPPPAATAVKEEPSSPPAAAAVEQEEQTSPPAAAAVNQEPPSSPAASAVEQEEHTSPPAAAAVEQDEQTSPPAATAVLGQQIPPLPTISQLLNSERTIKTAWPAPNYLSAEEVAEQQQYLAELIHRDMLRGRQRLQEVEQQQRHGQQYQQALEPQNQRPPQPPQPPQQPYQQAPPQQVPPVAIRQPNMPMLPPQQQQFYIAHPPNEFDSLVVHFPGQPSARFALVPLYRMPLGSNYEGPRRNHLEASLMSNGQGSVRLRRGPYEWLGAGGPPGR</sequence>
<accession>A0ABR1KDW7</accession>
<dbReference type="InterPro" id="IPR053185">
    <property type="entry name" value="SET_domain_protein"/>
</dbReference>
<dbReference type="Gene3D" id="2.170.270.10">
    <property type="entry name" value="SET domain"/>
    <property type="match status" value="1"/>
</dbReference>
<feature type="region of interest" description="Disordered" evidence="1">
    <location>
        <begin position="1"/>
        <end position="75"/>
    </location>
</feature>
<comment type="caution">
    <text evidence="3">The sequence shown here is derived from an EMBL/GenBank/DDBJ whole genome shotgun (WGS) entry which is preliminary data.</text>
</comment>
<dbReference type="SUPFAM" id="SSF82199">
    <property type="entry name" value="SET domain"/>
    <property type="match status" value="1"/>
</dbReference>
<feature type="compositionally biased region" description="Basic and acidic residues" evidence="1">
    <location>
        <begin position="577"/>
        <end position="590"/>
    </location>
</feature>
<protein>
    <recommendedName>
        <fullName evidence="2">SET domain-containing protein</fullName>
    </recommendedName>
</protein>
<dbReference type="PANTHER" id="PTHR47332">
    <property type="entry name" value="SET DOMAIN-CONTAINING PROTEIN 5"/>
    <property type="match status" value="1"/>
</dbReference>
<dbReference type="CDD" id="cd20071">
    <property type="entry name" value="SET_SMYD"/>
    <property type="match status" value="1"/>
</dbReference>
<feature type="compositionally biased region" description="Basic and acidic residues" evidence="1">
    <location>
        <begin position="665"/>
        <end position="677"/>
    </location>
</feature>
<dbReference type="InterPro" id="IPR001214">
    <property type="entry name" value="SET_dom"/>
</dbReference>
<dbReference type="PROSITE" id="PS50280">
    <property type="entry name" value="SET"/>
    <property type="match status" value="1"/>
</dbReference>
<feature type="compositionally biased region" description="Low complexity" evidence="1">
    <location>
        <begin position="902"/>
        <end position="915"/>
    </location>
</feature>
<dbReference type="InterPro" id="IPR046341">
    <property type="entry name" value="SET_dom_sf"/>
</dbReference>